<keyword evidence="2" id="KW-1185">Reference proteome</keyword>
<dbReference type="EMBL" id="BSEC01000004">
    <property type="protein sequence ID" value="GLI95533.1"/>
    <property type="molecule type" value="Genomic_DNA"/>
</dbReference>
<sequence>MASSNVVLPTPGPPVTTATFEARTVSTAARCEAANVFPVRASTQGMAFAASIVGCQSALKWDP</sequence>
<gene>
    <name evidence="1" type="ORF">LMG27198_45250</name>
</gene>
<dbReference type="AlphaFoldDB" id="A0A9W6GYP4"/>
<reference evidence="1" key="1">
    <citation type="journal article" date="2023" name="Int. J. Syst. Evol. Microbiol.">
        <title>Methylocystis iwaonis sp. nov., a type II methane-oxidizing bacterium from surface soil of a rice paddy field in Japan, and emended description of the genus Methylocystis (ex Whittenbury et al. 1970) Bowman et al. 1993.</title>
        <authorList>
            <person name="Kaise H."/>
            <person name="Sawadogo J.B."/>
            <person name="Alam M.S."/>
            <person name="Ueno C."/>
            <person name="Dianou D."/>
            <person name="Shinjo R."/>
            <person name="Asakawa S."/>
        </authorList>
    </citation>
    <scope>NUCLEOTIDE SEQUENCE</scope>
    <source>
        <strain evidence="1">LMG27198</strain>
    </source>
</reference>
<evidence type="ECO:0000313" key="2">
    <source>
        <dbReference type="Proteomes" id="UP001144323"/>
    </source>
</evidence>
<dbReference type="Proteomes" id="UP001144323">
    <property type="component" value="Unassembled WGS sequence"/>
</dbReference>
<name>A0A9W6GYP4_9HYPH</name>
<organism evidence="1 2">
    <name type="scientific">Methylocystis echinoides</name>
    <dbReference type="NCBI Taxonomy" id="29468"/>
    <lineage>
        <taxon>Bacteria</taxon>
        <taxon>Pseudomonadati</taxon>
        <taxon>Pseudomonadota</taxon>
        <taxon>Alphaproteobacteria</taxon>
        <taxon>Hyphomicrobiales</taxon>
        <taxon>Methylocystaceae</taxon>
        <taxon>Methylocystis</taxon>
    </lineage>
</organism>
<protein>
    <submittedName>
        <fullName evidence="1">Uncharacterized protein</fullName>
    </submittedName>
</protein>
<proteinExistence type="predicted"/>
<evidence type="ECO:0000313" key="1">
    <source>
        <dbReference type="EMBL" id="GLI95533.1"/>
    </source>
</evidence>
<accession>A0A9W6GYP4</accession>
<comment type="caution">
    <text evidence="1">The sequence shown here is derived from an EMBL/GenBank/DDBJ whole genome shotgun (WGS) entry which is preliminary data.</text>
</comment>